<dbReference type="STRING" id="1792290.MSP8886_03215"/>
<sequence>MCSVTWQLEEEGYQVFFNRDEQKHRALGLPPRQIRLDDVSVLMPIDPVGQGSWISVNELGLTLCLLNNYQGLCPKGTLISRGQLLKSLSSKTSTVEIEKAFNAIDPMAYAPFLLVAFDPALTKHKMDVMVFEWNGQDTEIYPRSGPLFSSGVDLERVVAHRKKTYEDFVATGRQGFSQLHASHHDEHLHTSFCMHRNDAHTVSFTQVVVTPNSQKMSYVAGSPCTQLNEKNLIKHSVYLPSKNAMAS</sequence>
<keyword evidence="2" id="KW-1185">Reference proteome</keyword>
<dbReference type="OrthoDB" id="1113830at2"/>
<dbReference type="RefSeq" id="WP_067018229.1">
    <property type="nucleotide sequence ID" value="NZ_FLOB01000008.1"/>
</dbReference>
<name>A0A1A8TMI3_9GAMM</name>
<proteinExistence type="predicted"/>
<evidence type="ECO:0000313" key="2">
    <source>
        <dbReference type="Proteomes" id="UP000092544"/>
    </source>
</evidence>
<evidence type="ECO:0008006" key="3">
    <source>
        <dbReference type="Google" id="ProtNLM"/>
    </source>
</evidence>
<evidence type="ECO:0000313" key="1">
    <source>
        <dbReference type="EMBL" id="SBS34932.1"/>
    </source>
</evidence>
<dbReference type="Pfam" id="PF05742">
    <property type="entry name" value="TANGO2"/>
    <property type="match status" value="1"/>
</dbReference>
<dbReference type="Gene3D" id="3.60.60.10">
    <property type="entry name" value="Penicillin V Acylase, Chain A"/>
    <property type="match status" value="1"/>
</dbReference>
<dbReference type="EMBL" id="FLOB01000008">
    <property type="protein sequence ID" value="SBS34932.1"/>
    <property type="molecule type" value="Genomic_DNA"/>
</dbReference>
<dbReference type="AlphaFoldDB" id="A0A1A8TMI3"/>
<dbReference type="InterPro" id="IPR008551">
    <property type="entry name" value="TANGO2"/>
</dbReference>
<accession>A0A1A8TMI3</accession>
<dbReference type="Proteomes" id="UP000092544">
    <property type="component" value="Unassembled WGS sequence"/>
</dbReference>
<reference evidence="1 2" key="1">
    <citation type="submission" date="2016-06" db="EMBL/GenBank/DDBJ databases">
        <authorList>
            <person name="Kjaerup R.B."/>
            <person name="Dalgaard T.S."/>
            <person name="Juul-Madsen H.R."/>
        </authorList>
    </citation>
    <scope>NUCLEOTIDE SEQUENCE [LARGE SCALE GENOMIC DNA]</scope>
    <source>
        <strain evidence="1 2">CECT 8886</strain>
    </source>
</reference>
<organism evidence="1 2">
    <name type="scientific">Marinomonas spartinae</name>
    <dbReference type="NCBI Taxonomy" id="1792290"/>
    <lineage>
        <taxon>Bacteria</taxon>
        <taxon>Pseudomonadati</taxon>
        <taxon>Pseudomonadota</taxon>
        <taxon>Gammaproteobacteria</taxon>
        <taxon>Oceanospirillales</taxon>
        <taxon>Oceanospirillaceae</taxon>
        <taxon>Marinomonas</taxon>
    </lineage>
</organism>
<gene>
    <name evidence="1" type="ORF">MSP8886_03215</name>
</gene>
<protein>
    <recommendedName>
        <fullName evidence="3">Transport and Golgi organisation 2</fullName>
    </recommendedName>
</protein>